<proteinExistence type="predicted"/>
<name>A0ABX6EEE4_9ACTN</name>
<dbReference type="Proteomes" id="UP000402241">
    <property type="component" value="Chromosome"/>
</dbReference>
<gene>
    <name evidence="1" type="ORF">GCE86_09635</name>
</gene>
<organism evidence="1 2">
    <name type="scientific">Micromonospora terminaliae</name>
    <dbReference type="NCBI Taxonomy" id="1914461"/>
    <lineage>
        <taxon>Bacteria</taxon>
        <taxon>Bacillati</taxon>
        <taxon>Actinomycetota</taxon>
        <taxon>Actinomycetes</taxon>
        <taxon>Micromonosporales</taxon>
        <taxon>Micromonosporaceae</taxon>
        <taxon>Micromonospora</taxon>
    </lineage>
</organism>
<protein>
    <submittedName>
        <fullName evidence="1">Uncharacterized protein</fullName>
    </submittedName>
</protein>
<evidence type="ECO:0000313" key="1">
    <source>
        <dbReference type="EMBL" id="QGL51308.1"/>
    </source>
</evidence>
<keyword evidence="2" id="KW-1185">Reference proteome</keyword>
<sequence length="84" mass="8908">MIPACPECGAAGVPLLFGLPVPEAVDAAESGDLALGGCLLPDQPPNWQCPQRHRWNDADEGAWDERLLAVLSAHGYSEADDQPD</sequence>
<accession>A0ABX6EEE4</accession>
<reference evidence="1 2" key="1">
    <citation type="submission" date="2019-10" db="EMBL/GenBank/DDBJ databases">
        <title>Genome Sequence of Micromonospora terminaliae DSM 101760.</title>
        <authorList>
            <person name="Guo L."/>
        </authorList>
    </citation>
    <scope>NUCLEOTIDE SEQUENCE [LARGE SCALE GENOMIC DNA]</scope>
    <source>
        <strain evidence="1 2">DSM 101760</strain>
    </source>
</reference>
<evidence type="ECO:0000313" key="2">
    <source>
        <dbReference type="Proteomes" id="UP000402241"/>
    </source>
</evidence>
<dbReference type="EMBL" id="CP045309">
    <property type="protein sequence ID" value="QGL51308.1"/>
    <property type="molecule type" value="Genomic_DNA"/>
</dbReference>